<feature type="transmembrane region" description="Helical" evidence="1">
    <location>
        <begin position="35"/>
        <end position="52"/>
    </location>
</feature>
<protein>
    <submittedName>
        <fullName evidence="2">Uncharacterized protein</fullName>
    </submittedName>
</protein>
<sequence>MSMDTVASSWQTKQGPFSHKCCCASLEGSSESILLVHWTLVLDIALILLVLLG</sequence>
<accession>A0A2P2Q027</accession>
<evidence type="ECO:0000313" key="2">
    <source>
        <dbReference type="EMBL" id="MBX60346.1"/>
    </source>
</evidence>
<keyword evidence="1" id="KW-0812">Transmembrane</keyword>
<dbReference type="AlphaFoldDB" id="A0A2P2Q027"/>
<keyword evidence="1" id="KW-1133">Transmembrane helix</keyword>
<evidence type="ECO:0000256" key="1">
    <source>
        <dbReference type="SAM" id="Phobius"/>
    </source>
</evidence>
<reference evidence="2" key="1">
    <citation type="submission" date="2018-02" db="EMBL/GenBank/DDBJ databases">
        <title>Rhizophora mucronata_Transcriptome.</title>
        <authorList>
            <person name="Meera S.P."/>
            <person name="Sreeshan A."/>
            <person name="Augustine A."/>
        </authorList>
    </citation>
    <scope>NUCLEOTIDE SEQUENCE</scope>
    <source>
        <tissue evidence="2">Leaf</tissue>
    </source>
</reference>
<proteinExistence type="predicted"/>
<organism evidence="2">
    <name type="scientific">Rhizophora mucronata</name>
    <name type="common">Asiatic mangrove</name>
    <dbReference type="NCBI Taxonomy" id="61149"/>
    <lineage>
        <taxon>Eukaryota</taxon>
        <taxon>Viridiplantae</taxon>
        <taxon>Streptophyta</taxon>
        <taxon>Embryophyta</taxon>
        <taxon>Tracheophyta</taxon>
        <taxon>Spermatophyta</taxon>
        <taxon>Magnoliopsida</taxon>
        <taxon>eudicotyledons</taxon>
        <taxon>Gunneridae</taxon>
        <taxon>Pentapetalae</taxon>
        <taxon>rosids</taxon>
        <taxon>fabids</taxon>
        <taxon>Malpighiales</taxon>
        <taxon>Rhizophoraceae</taxon>
        <taxon>Rhizophora</taxon>
    </lineage>
</organism>
<name>A0A2P2Q027_RHIMU</name>
<dbReference type="EMBL" id="GGEC01079862">
    <property type="protein sequence ID" value="MBX60346.1"/>
    <property type="molecule type" value="Transcribed_RNA"/>
</dbReference>
<keyword evidence="1" id="KW-0472">Membrane</keyword>